<accession>A0A1D4L946</accession>
<name>A0A1D4L946_9STAP</name>
<keyword evidence="1" id="KW-0472">Membrane</keyword>
<protein>
    <submittedName>
        <fullName evidence="3">Uncharacterized protein</fullName>
    </submittedName>
</protein>
<reference evidence="2 4" key="1">
    <citation type="submission" date="2016-09" db="EMBL/GenBank/DDBJ databases">
        <authorList>
            <consortium name="Pathogen Informatics"/>
            <person name="Sun Q."/>
            <person name="Inoue M."/>
        </authorList>
    </citation>
    <scope>NUCLEOTIDE SEQUENCE [LARGE SCALE GENOMIC DNA]</scope>
    <source>
        <strain evidence="2 4">82C</strain>
    </source>
</reference>
<reference evidence="3 5" key="2">
    <citation type="submission" date="2016-09" db="EMBL/GenBank/DDBJ databases">
        <authorList>
            <consortium name="Pathogen Informatics"/>
        </authorList>
    </citation>
    <scope>NUCLEOTIDE SEQUENCE [LARGE SCALE GENOMIC DNA]</scope>
    <source>
        <strain evidence="3 5">82B</strain>
    </source>
</reference>
<dbReference type="AlphaFoldDB" id="A0A1D4L946"/>
<gene>
    <name evidence="3" type="ORF">SAMEA2297795_01608</name>
    <name evidence="2" type="ORF">SAMEA2297796_01229</name>
</gene>
<dbReference type="Proteomes" id="UP000095412">
    <property type="component" value="Unassembled WGS sequence"/>
</dbReference>
<dbReference type="EMBL" id="FMPG01000005">
    <property type="protein sequence ID" value="SCT01390.1"/>
    <property type="molecule type" value="Genomic_DNA"/>
</dbReference>
<proteinExistence type="predicted"/>
<keyword evidence="1" id="KW-0812">Transmembrane</keyword>
<evidence type="ECO:0000313" key="5">
    <source>
        <dbReference type="Proteomes" id="UP000095768"/>
    </source>
</evidence>
<dbReference type="EMBL" id="FMPI01000006">
    <property type="protein sequence ID" value="SCS82876.1"/>
    <property type="molecule type" value="Genomic_DNA"/>
</dbReference>
<organism evidence="3 5">
    <name type="scientific">Staphylococcus caeli</name>
    <dbReference type="NCBI Taxonomy" id="2201815"/>
    <lineage>
        <taxon>Bacteria</taxon>
        <taxon>Bacillati</taxon>
        <taxon>Bacillota</taxon>
        <taxon>Bacilli</taxon>
        <taxon>Bacillales</taxon>
        <taxon>Staphylococcaceae</taxon>
        <taxon>Staphylococcus</taxon>
    </lineage>
</organism>
<feature type="transmembrane region" description="Helical" evidence="1">
    <location>
        <begin position="48"/>
        <end position="69"/>
    </location>
</feature>
<evidence type="ECO:0000313" key="2">
    <source>
        <dbReference type="EMBL" id="SCS82876.1"/>
    </source>
</evidence>
<keyword evidence="4" id="KW-1185">Reference proteome</keyword>
<dbReference type="Proteomes" id="UP000095768">
    <property type="component" value="Unassembled WGS sequence"/>
</dbReference>
<evidence type="ECO:0000256" key="1">
    <source>
        <dbReference type="SAM" id="Phobius"/>
    </source>
</evidence>
<evidence type="ECO:0000313" key="3">
    <source>
        <dbReference type="EMBL" id="SCT01390.1"/>
    </source>
</evidence>
<evidence type="ECO:0000313" key="4">
    <source>
        <dbReference type="Proteomes" id="UP000095412"/>
    </source>
</evidence>
<dbReference type="RefSeq" id="WP_069995403.1">
    <property type="nucleotide sequence ID" value="NZ_FMPG01000005.1"/>
</dbReference>
<sequence>MKEIKVKRSNQTDTYVKTELDLEIERELLEQSETEVLNDTSKKHSAKWIYAGIILALIIALARLTMHIFF</sequence>
<keyword evidence="1" id="KW-1133">Transmembrane helix</keyword>